<name>A0A8S1SH17_PAROT</name>
<dbReference type="Proteomes" id="UP000683925">
    <property type="component" value="Unassembled WGS sequence"/>
</dbReference>
<evidence type="ECO:0000313" key="2">
    <source>
        <dbReference type="EMBL" id="CAD8138677.1"/>
    </source>
</evidence>
<keyword evidence="3" id="KW-1185">Reference proteome</keyword>
<evidence type="ECO:0000256" key="1">
    <source>
        <dbReference type="SAM" id="Phobius"/>
    </source>
</evidence>
<reference evidence="2" key="1">
    <citation type="submission" date="2021-01" db="EMBL/GenBank/DDBJ databases">
        <authorList>
            <consortium name="Genoscope - CEA"/>
            <person name="William W."/>
        </authorList>
    </citation>
    <scope>NUCLEOTIDE SEQUENCE</scope>
</reference>
<accession>A0A8S1SH17</accession>
<organism evidence="2 3">
    <name type="scientific">Paramecium octaurelia</name>
    <dbReference type="NCBI Taxonomy" id="43137"/>
    <lineage>
        <taxon>Eukaryota</taxon>
        <taxon>Sar</taxon>
        <taxon>Alveolata</taxon>
        <taxon>Ciliophora</taxon>
        <taxon>Intramacronucleata</taxon>
        <taxon>Oligohymenophorea</taxon>
        <taxon>Peniculida</taxon>
        <taxon>Parameciidae</taxon>
        <taxon>Paramecium</taxon>
    </lineage>
</organism>
<feature type="transmembrane region" description="Helical" evidence="1">
    <location>
        <begin position="190"/>
        <end position="209"/>
    </location>
</feature>
<evidence type="ECO:0008006" key="4">
    <source>
        <dbReference type="Google" id="ProtNLM"/>
    </source>
</evidence>
<comment type="caution">
    <text evidence="2">The sequence shown here is derived from an EMBL/GenBank/DDBJ whole genome shotgun (WGS) entry which is preliminary data.</text>
</comment>
<proteinExistence type="predicted"/>
<protein>
    <recommendedName>
        <fullName evidence="4">Transmembrane protein</fullName>
    </recommendedName>
</protein>
<keyword evidence="1" id="KW-1133">Transmembrane helix</keyword>
<dbReference type="AlphaFoldDB" id="A0A8S1SH17"/>
<sequence>MKLVSCKYSGDLINIQLLVVDSSFSQLFQLNLDYQKNQIQFQLLNEFRNFIPQNSFVITDFIIQYIDDTILVLKQTGYVFSQFYEFHQDRKLYDYFHKSEISMQIKRLNIYLFQMKMKSFYMNNTPILQFFYNTHFIFTDSLSIYIGIIGYELEVQNCDEIEQNFELLAYNEISNERVSLQLHLIKTNQYSMNSILGIQISCLAFIFIYTSKIKSKSRNQKQNR</sequence>
<dbReference type="EMBL" id="CAJJDP010000009">
    <property type="protein sequence ID" value="CAD8138677.1"/>
    <property type="molecule type" value="Genomic_DNA"/>
</dbReference>
<keyword evidence="1" id="KW-0472">Membrane</keyword>
<gene>
    <name evidence="2" type="ORF">POCTA_138.1.T0100003</name>
</gene>
<evidence type="ECO:0000313" key="3">
    <source>
        <dbReference type="Proteomes" id="UP000683925"/>
    </source>
</evidence>
<keyword evidence="1" id="KW-0812">Transmembrane</keyword>